<protein>
    <submittedName>
        <fullName evidence="2">DUF3347 domain-containing protein</fullName>
    </submittedName>
</protein>
<evidence type="ECO:0000256" key="1">
    <source>
        <dbReference type="SAM" id="SignalP"/>
    </source>
</evidence>
<feature type="chain" id="PRO_5020676661" evidence="1">
    <location>
        <begin position="19"/>
        <end position="157"/>
    </location>
</feature>
<comment type="caution">
    <text evidence="2">The sequence shown here is derived from an EMBL/GenBank/DDBJ whole genome shotgun (WGS) entry which is preliminary data.</text>
</comment>
<name>A0A4R9K2Q4_9LEPT</name>
<evidence type="ECO:0000313" key="3">
    <source>
        <dbReference type="Proteomes" id="UP000297693"/>
    </source>
</evidence>
<dbReference type="RefSeq" id="WP_135623228.1">
    <property type="nucleotide sequence ID" value="NZ_RQGD01000022.1"/>
</dbReference>
<organism evidence="2 3">
    <name type="scientific">Leptospira ognonensis</name>
    <dbReference type="NCBI Taxonomy" id="2484945"/>
    <lineage>
        <taxon>Bacteria</taxon>
        <taxon>Pseudomonadati</taxon>
        <taxon>Spirochaetota</taxon>
        <taxon>Spirochaetia</taxon>
        <taxon>Leptospirales</taxon>
        <taxon>Leptospiraceae</taxon>
        <taxon>Leptospira</taxon>
    </lineage>
</organism>
<sequence length="157" mass="18022">MKVFLTLSLILLSLFANCEPAKIPYSEKDVQLLTDVFEESQKLHEGLLLPTPKLEVAGIQMTVNALSASEHPKIKDWKSQLTENIPKNPNDLELSYDQLSKFAIILSEIKNEVKLPGAYQKFYCPMVERYWVAKDKEVRNPYSPEMRDCGEILQEPH</sequence>
<feature type="signal peptide" evidence="1">
    <location>
        <begin position="1"/>
        <end position="18"/>
    </location>
</feature>
<proteinExistence type="predicted"/>
<dbReference type="Proteomes" id="UP000297693">
    <property type="component" value="Unassembled WGS sequence"/>
</dbReference>
<keyword evidence="3" id="KW-1185">Reference proteome</keyword>
<accession>A0A4R9K2Q4</accession>
<gene>
    <name evidence="2" type="ORF">EHQ58_07350</name>
</gene>
<evidence type="ECO:0000313" key="2">
    <source>
        <dbReference type="EMBL" id="TGL60303.1"/>
    </source>
</evidence>
<keyword evidence="1" id="KW-0732">Signal</keyword>
<dbReference type="AlphaFoldDB" id="A0A4R9K2Q4"/>
<dbReference type="OrthoDB" id="5294039at2"/>
<reference evidence="2" key="1">
    <citation type="journal article" date="2019" name="PLoS Negl. Trop. Dis.">
        <title>Revisiting the worldwide diversity of Leptospira species in the environment.</title>
        <authorList>
            <person name="Vincent A.T."/>
            <person name="Schiettekatte O."/>
            <person name="Bourhy P."/>
            <person name="Veyrier F.J."/>
            <person name="Picardeau M."/>
        </authorList>
    </citation>
    <scope>NUCLEOTIDE SEQUENCE [LARGE SCALE GENOMIC DNA]</scope>
    <source>
        <strain evidence="2">201702476</strain>
    </source>
</reference>
<dbReference type="EMBL" id="RQGD01000022">
    <property type="protein sequence ID" value="TGL60303.1"/>
    <property type="molecule type" value="Genomic_DNA"/>
</dbReference>